<dbReference type="EMBL" id="JAHRHJ020000002">
    <property type="protein sequence ID" value="KAH9327686.1"/>
    <property type="molecule type" value="Genomic_DNA"/>
</dbReference>
<dbReference type="Pfam" id="PF13041">
    <property type="entry name" value="PPR_2"/>
    <property type="match status" value="1"/>
</dbReference>
<protein>
    <recommendedName>
        <fullName evidence="5">Pentatricopeptide repeat-containing protein</fullName>
    </recommendedName>
</protein>
<dbReference type="GO" id="GO:0009451">
    <property type="term" value="P:RNA modification"/>
    <property type="evidence" value="ECO:0007669"/>
    <property type="project" value="InterPro"/>
</dbReference>
<dbReference type="PANTHER" id="PTHR47926">
    <property type="entry name" value="PENTATRICOPEPTIDE REPEAT-CONTAINING PROTEIN"/>
    <property type="match status" value="1"/>
</dbReference>
<dbReference type="InterPro" id="IPR046960">
    <property type="entry name" value="PPR_At4g14850-like_plant"/>
</dbReference>
<evidence type="ECO:0000313" key="4">
    <source>
        <dbReference type="Proteomes" id="UP000824469"/>
    </source>
</evidence>
<name>A0AA38GS33_TAXCH</name>
<dbReference type="Gene3D" id="1.25.40.10">
    <property type="entry name" value="Tetratricopeptide repeat domain"/>
    <property type="match status" value="1"/>
</dbReference>
<dbReference type="Proteomes" id="UP000824469">
    <property type="component" value="Unassembled WGS sequence"/>
</dbReference>
<dbReference type="NCBIfam" id="TIGR00756">
    <property type="entry name" value="PPR"/>
    <property type="match status" value="1"/>
</dbReference>
<accession>A0AA38GS33</accession>
<dbReference type="Pfam" id="PF01535">
    <property type="entry name" value="PPR"/>
    <property type="match status" value="1"/>
</dbReference>
<dbReference type="PROSITE" id="PS51375">
    <property type="entry name" value="PPR"/>
    <property type="match status" value="1"/>
</dbReference>
<proteinExistence type="predicted"/>
<dbReference type="AlphaFoldDB" id="A0AA38GS33"/>
<evidence type="ECO:0008006" key="5">
    <source>
        <dbReference type="Google" id="ProtNLM"/>
    </source>
</evidence>
<dbReference type="OMA" id="HEDIIIV"/>
<evidence type="ECO:0000313" key="3">
    <source>
        <dbReference type="EMBL" id="KAH9327686.1"/>
    </source>
</evidence>
<sequence>CRVLIDAGKEFQQVKERDSFSWNTIIAAYKRHGYPYRAVTLFHSMQETGLQPDQFTFANILPACVKIGTLEQGMGIHQSIDMYEKCGIVDKARELFDRMPQKNVGSWK</sequence>
<gene>
    <name evidence="3" type="ORF">KI387_007864</name>
</gene>
<reference evidence="3 4" key="1">
    <citation type="journal article" date="2021" name="Nat. Plants">
        <title>The Taxus genome provides insights into paclitaxel biosynthesis.</title>
        <authorList>
            <person name="Xiong X."/>
            <person name="Gou J."/>
            <person name="Liao Q."/>
            <person name="Li Y."/>
            <person name="Zhou Q."/>
            <person name="Bi G."/>
            <person name="Li C."/>
            <person name="Du R."/>
            <person name="Wang X."/>
            <person name="Sun T."/>
            <person name="Guo L."/>
            <person name="Liang H."/>
            <person name="Lu P."/>
            <person name="Wu Y."/>
            <person name="Zhang Z."/>
            <person name="Ro D.K."/>
            <person name="Shang Y."/>
            <person name="Huang S."/>
            <person name="Yan J."/>
        </authorList>
    </citation>
    <scope>NUCLEOTIDE SEQUENCE [LARGE SCALE GENOMIC DNA]</scope>
    <source>
        <strain evidence="3">Ta-2019</strain>
    </source>
</reference>
<comment type="caution">
    <text evidence="3">The sequence shown here is derived from an EMBL/GenBank/DDBJ whole genome shotgun (WGS) entry which is preliminary data.</text>
</comment>
<feature type="non-terminal residue" evidence="3">
    <location>
        <position position="1"/>
    </location>
</feature>
<evidence type="ECO:0000256" key="2">
    <source>
        <dbReference type="PROSITE-ProRule" id="PRU00708"/>
    </source>
</evidence>
<keyword evidence="4" id="KW-1185">Reference proteome</keyword>
<feature type="non-terminal residue" evidence="3">
    <location>
        <position position="108"/>
    </location>
</feature>
<organism evidence="3 4">
    <name type="scientific">Taxus chinensis</name>
    <name type="common">Chinese yew</name>
    <name type="synonym">Taxus wallichiana var. chinensis</name>
    <dbReference type="NCBI Taxonomy" id="29808"/>
    <lineage>
        <taxon>Eukaryota</taxon>
        <taxon>Viridiplantae</taxon>
        <taxon>Streptophyta</taxon>
        <taxon>Embryophyta</taxon>
        <taxon>Tracheophyta</taxon>
        <taxon>Spermatophyta</taxon>
        <taxon>Pinopsida</taxon>
        <taxon>Pinidae</taxon>
        <taxon>Conifers II</taxon>
        <taxon>Cupressales</taxon>
        <taxon>Taxaceae</taxon>
        <taxon>Taxus</taxon>
    </lineage>
</organism>
<evidence type="ECO:0000256" key="1">
    <source>
        <dbReference type="ARBA" id="ARBA00022737"/>
    </source>
</evidence>
<dbReference type="InterPro" id="IPR002885">
    <property type="entry name" value="PPR_rpt"/>
</dbReference>
<feature type="repeat" description="PPR" evidence="2">
    <location>
        <begin position="18"/>
        <end position="52"/>
    </location>
</feature>
<dbReference type="GO" id="GO:0003723">
    <property type="term" value="F:RNA binding"/>
    <property type="evidence" value="ECO:0007669"/>
    <property type="project" value="InterPro"/>
</dbReference>
<dbReference type="InterPro" id="IPR011990">
    <property type="entry name" value="TPR-like_helical_dom_sf"/>
</dbReference>
<keyword evidence="1" id="KW-0677">Repeat</keyword>